<dbReference type="Ensembl" id="ENSAMXT00005002627.1">
    <property type="protein sequence ID" value="ENSAMXP00005002360.1"/>
    <property type="gene ID" value="ENSAMXG00005001309.1"/>
</dbReference>
<dbReference type="SMART" id="SM00431">
    <property type="entry name" value="SCAN"/>
    <property type="match status" value="1"/>
</dbReference>
<sequence length="134" mass="14740">AVKRSRAESSAPGQELWPKEEWVSILAPFLTPAVAAQEFYKWGFNAQSPPRPQMTQLTRLAKRWLQPEHCSPEQVLEKVVTHHFLQTLPPELQKAVGLKEPATTKTMIEATEAAQTVLARDGSRGASPQVGSGA</sequence>
<organism evidence="2 3">
    <name type="scientific">Astyanax mexicanus</name>
    <name type="common">Blind cave fish</name>
    <name type="synonym">Astyanax fasciatus mexicanus</name>
    <dbReference type="NCBI Taxonomy" id="7994"/>
    <lineage>
        <taxon>Eukaryota</taxon>
        <taxon>Metazoa</taxon>
        <taxon>Chordata</taxon>
        <taxon>Craniata</taxon>
        <taxon>Vertebrata</taxon>
        <taxon>Euteleostomi</taxon>
        <taxon>Actinopterygii</taxon>
        <taxon>Neopterygii</taxon>
        <taxon>Teleostei</taxon>
        <taxon>Ostariophysi</taxon>
        <taxon>Characiformes</taxon>
        <taxon>Characoidei</taxon>
        <taxon>Acestrorhamphidae</taxon>
        <taxon>Acestrorhamphinae</taxon>
        <taxon>Astyanax</taxon>
    </lineage>
</organism>
<dbReference type="Pfam" id="PF02023">
    <property type="entry name" value="SCAN"/>
    <property type="match status" value="1"/>
</dbReference>
<dbReference type="AlphaFoldDB" id="A0A8B9J4Q1"/>
<proteinExistence type="predicted"/>
<dbReference type="SUPFAM" id="SSF47353">
    <property type="entry name" value="Retrovirus capsid dimerization domain-like"/>
    <property type="match status" value="1"/>
</dbReference>
<dbReference type="Gene3D" id="1.10.4020.10">
    <property type="entry name" value="DNA breaking-rejoining enzymes"/>
    <property type="match status" value="1"/>
</dbReference>
<feature type="domain" description="SCAN box" evidence="1">
    <location>
        <begin position="37"/>
        <end position="115"/>
    </location>
</feature>
<name>A0A8B9J4Q1_ASTMX</name>
<dbReference type="Proteomes" id="UP000694621">
    <property type="component" value="Unplaced"/>
</dbReference>
<dbReference type="InterPro" id="IPR003309">
    <property type="entry name" value="SCAN_dom"/>
</dbReference>
<evidence type="ECO:0000313" key="3">
    <source>
        <dbReference type="Proteomes" id="UP000694621"/>
    </source>
</evidence>
<dbReference type="PROSITE" id="PS50804">
    <property type="entry name" value="SCAN_BOX"/>
    <property type="match status" value="1"/>
</dbReference>
<accession>A0A8B9J4Q1</accession>
<evidence type="ECO:0000313" key="2">
    <source>
        <dbReference type="Ensembl" id="ENSAMXP00005002360.1"/>
    </source>
</evidence>
<evidence type="ECO:0000259" key="1">
    <source>
        <dbReference type="PROSITE" id="PS50804"/>
    </source>
</evidence>
<reference evidence="2" key="1">
    <citation type="submission" date="2025-08" db="UniProtKB">
        <authorList>
            <consortium name="Ensembl"/>
        </authorList>
    </citation>
    <scope>IDENTIFICATION</scope>
</reference>
<dbReference type="InterPro" id="IPR038269">
    <property type="entry name" value="SCAN_sf"/>
</dbReference>
<protein>
    <recommendedName>
        <fullName evidence="1">SCAN box domain-containing protein</fullName>
    </recommendedName>
</protein>